<reference evidence="5" key="2">
    <citation type="submission" date="2025-08" db="UniProtKB">
        <authorList>
            <consortium name="RefSeq"/>
        </authorList>
    </citation>
    <scope>IDENTIFICATION</scope>
    <source>
        <tissue evidence="5">Etiolated seedlings</tissue>
    </source>
</reference>
<evidence type="ECO:0000313" key="5">
    <source>
        <dbReference type="RefSeq" id="XP_027193251.1"/>
    </source>
</evidence>
<keyword evidence="1 2" id="KW-0175">Coiled coil</keyword>
<dbReference type="GO" id="GO:0005856">
    <property type="term" value="C:cytoskeleton"/>
    <property type="evidence" value="ECO:0007669"/>
    <property type="project" value="TreeGrafter"/>
</dbReference>
<reference evidence="4" key="1">
    <citation type="journal article" date="2013" name="Nat. Biotechnol.">
        <title>Draft genome sequence of chickpea (Cicer arietinum) provides a resource for trait improvement.</title>
        <authorList>
            <person name="Varshney R.K."/>
            <person name="Song C."/>
            <person name="Saxena R.K."/>
            <person name="Azam S."/>
            <person name="Yu S."/>
            <person name="Sharpe A.G."/>
            <person name="Cannon S."/>
            <person name="Baek J."/>
            <person name="Rosen B.D."/>
            <person name="Tar'an B."/>
            <person name="Millan T."/>
            <person name="Zhang X."/>
            <person name="Ramsay L.D."/>
            <person name="Iwata A."/>
            <person name="Wang Y."/>
            <person name="Nelson W."/>
            <person name="Farmer A.D."/>
            <person name="Gaur P.M."/>
            <person name="Soderlund C."/>
            <person name="Penmetsa R.V."/>
            <person name="Xu C."/>
            <person name="Bharti A.K."/>
            <person name="He W."/>
            <person name="Winter P."/>
            <person name="Zhao S."/>
            <person name="Hane J.K."/>
            <person name="Carrasquilla-Garcia N."/>
            <person name="Condie J.A."/>
            <person name="Upadhyaya H.D."/>
            <person name="Luo M.C."/>
            <person name="Thudi M."/>
            <person name="Gowda C.L."/>
            <person name="Singh N.P."/>
            <person name="Lichtenzveig J."/>
            <person name="Gali K.K."/>
            <person name="Rubio J."/>
            <person name="Nadarajan N."/>
            <person name="Dolezel J."/>
            <person name="Bansal K.C."/>
            <person name="Xu X."/>
            <person name="Edwards D."/>
            <person name="Zhang G."/>
            <person name="Kahl G."/>
            <person name="Gil J."/>
            <person name="Singh K.B."/>
            <person name="Datta S.K."/>
            <person name="Jackson S.A."/>
            <person name="Wang J."/>
            <person name="Cook D.R."/>
        </authorList>
    </citation>
    <scope>NUCLEOTIDE SEQUENCE [LARGE SCALE GENOMIC DNA]</scope>
    <source>
        <strain evidence="4">cv. CDC Frontier</strain>
    </source>
</reference>
<feature type="coiled-coil region" evidence="2">
    <location>
        <begin position="146"/>
        <end position="319"/>
    </location>
</feature>
<sequence>ICEYLSIHQDQGKYNITRFIGDSRADIENNLSRVLKLIKTEDQSKKENSNKETELVGLIEDFYNQYQSLYVLYGRLTGEYMKVASRRVKVSSLSSSSSDSEYFSSDETDFNISNKNPFSRISQREHYSSFVNTLEALKTQKSTEPNEFETHEVKQLRSKNAELEQEAKCLRNHKCKIEEKMKHFRNEALNQKKEYTDQINVMQQNLESVCNKNRELEIQLENERGKVSQYLIRIQNMENLAETVSAEESLLKEKLCLIERIKELESQCSKQNDLEEQLRNARCEINTMQKQKSELELQNERSQNEYSETIQKLAETIDQKMEDNVRVLHQRIDVVEQLNKENKESFKLTKQKYEEEVKMLGETMADYEHEIRRFKEKVWKLEADVSKEGGEKMNLMKTVTQFERKIGKLEKKVKEKDEELVSLGEKKREAIRQLCFLVEFHRDRCLYLRDLMLKMNVRNI</sequence>
<organism evidence="4 5">
    <name type="scientific">Cicer arietinum</name>
    <name type="common">Chickpea</name>
    <name type="synonym">Garbanzo</name>
    <dbReference type="NCBI Taxonomy" id="3827"/>
    <lineage>
        <taxon>Eukaryota</taxon>
        <taxon>Viridiplantae</taxon>
        <taxon>Streptophyta</taxon>
        <taxon>Embryophyta</taxon>
        <taxon>Tracheophyta</taxon>
        <taxon>Spermatophyta</taxon>
        <taxon>Magnoliopsida</taxon>
        <taxon>eudicotyledons</taxon>
        <taxon>Gunneridae</taxon>
        <taxon>Pentapetalae</taxon>
        <taxon>rosids</taxon>
        <taxon>fabids</taxon>
        <taxon>Fabales</taxon>
        <taxon>Fabaceae</taxon>
        <taxon>Papilionoideae</taxon>
        <taxon>50 kb inversion clade</taxon>
        <taxon>NPAAA clade</taxon>
        <taxon>Hologalegina</taxon>
        <taxon>IRL clade</taxon>
        <taxon>Cicereae</taxon>
        <taxon>Cicer</taxon>
    </lineage>
</organism>
<protein>
    <submittedName>
        <fullName evidence="5">COP1-interactive protein 1-like</fullName>
    </submittedName>
</protein>
<dbReference type="PROSITE" id="PS51774">
    <property type="entry name" value="NAB"/>
    <property type="match status" value="1"/>
</dbReference>
<dbReference type="PANTHER" id="PTHR47357:SF4">
    <property type="entry name" value="MYOSIN HEAVY CHAIN-LIKE PROTEIN"/>
    <property type="match status" value="1"/>
</dbReference>
<dbReference type="InterPro" id="IPR011684">
    <property type="entry name" value="NAB"/>
</dbReference>
<dbReference type="KEGG" id="cam:101488584"/>
<dbReference type="Proteomes" id="UP000087171">
    <property type="component" value="Chromosome Ca8"/>
</dbReference>
<accession>A0A3Q7Y4F0</accession>
<feature type="domain" description="NAB" evidence="3">
    <location>
        <begin position="1"/>
        <end position="80"/>
    </location>
</feature>
<gene>
    <name evidence="5" type="primary">LOC101488584</name>
</gene>
<dbReference type="GO" id="GO:0005200">
    <property type="term" value="F:structural constituent of cytoskeleton"/>
    <property type="evidence" value="ECO:0007669"/>
    <property type="project" value="TreeGrafter"/>
</dbReference>
<name>A0A3Q7Y4F0_CICAR</name>
<dbReference type="PANTHER" id="PTHR47357">
    <property type="entry name" value="COP1-INTERACTIVE PROTEIN 1"/>
    <property type="match status" value="1"/>
</dbReference>
<dbReference type="PaxDb" id="3827-XP_004511550.1"/>
<evidence type="ECO:0000313" key="4">
    <source>
        <dbReference type="Proteomes" id="UP000087171"/>
    </source>
</evidence>
<evidence type="ECO:0000256" key="1">
    <source>
        <dbReference type="ARBA" id="ARBA00023054"/>
    </source>
</evidence>
<dbReference type="AlphaFoldDB" id="A0A3Q7Y4F0"/>
<proteinExistence type="predicted"/>
<feature type="non-terminal residue" evidence="5">
    <location>
        <position position="1"/>
    </location>
</feature>
<feature type="coiled-coil region" evidence="2">
    <location>
        <begin position="350"/>
        <end position="433"/>
    </location>
</feature>
<evidence type="ECO:0000259" key="3">
    <source>
        <dbReference type="PROSITE" id="PS51774"/>
    </source>
</evidence>
<dbReference type="GO" id="GO:0003779">
    <property type="term" value="F:actin binding"/>
    <property type="evidence" value="ECO:0007669"/>
    <property type="project" value="InterPro"/>
</dbReference>
<keyword evidence="4" id="KW-1185">Reference proteome</keyword>
<evidence type="ECO:0000256" key="2">
    <source>
        <dbReference type="SAM" id="Coils"/>
    </source>
</evidence>
<dbReference type="OrthoDB" id="10255522at2759"/>
<dbReference type="RefSeq" id="XP_027193251.1">
    <property type="nucleotide sequence ID" value="XM_027337450.1"/>
</dbReference>